<evidence type="ECO:0000256" key="2">
    <source>
        <dbReference type="ARBA" id="ARBA00022723"/>
    </source>
</evidence>
<name>A0A1Y2FY04_9BASI</name>
<keyword evidence="8" id="KW-1185">Reference proteome</keyword>
<dbReference type="EMBL" id="MCGR01000008">
    <property type="protein sequence ID" value="ORY88906.1"/>
    <property type="molecule type" value="Genomic_DNA"/>
</dbReference>
<keyword evidence="1 5" id="KW-0349">Heme</keyword>
<dbReference type="FunFam" id="3.10.120.10:FF:000007">
    <property type="entry name" value="Sulfite oxidase, mitochondrial"/>
    <property type="match status" value="1"/>
</dbReference>
<gene>
    <name evidence="7" type="ORF">BCR35DRAFT_301272</name>
</gene>
<dbReference type="InParanoid" id="A0A1Y2FY04"/>
<dbReference type="AlphaFoldDB" id="A0A1Y2FY04"/>
<comment type="similarity">
    <text evidence="4 5">Belongs to the cytochrome b5 family.</text>
</comment>
<dbReference type="PANTHER" id="PTHR19359">
    <property type="entry name" value="CYTOCHROME B5"/>
    <property type="match status" value="1"/>
</dbReference>
<dbReference type="InterPro" id="IPR018506">
    <property type="entry name" value="Cyt_B5_heme-BS"/>
</dbReference>
<accession>A0A1Y2FY04</accession>
<dbReference type="STRING" id="106004.A0A1Y2FY04"/>
<dbReference type="Proteomes" id="UP000193467">
    <property type="component" value="Unassembled WGS sequence"/>
</dbReference>
<keyword evidence="3 5" id="KW-0408">Iron</keyword>
<dbReference type="InterPro" id="IPR036400">
    <property type="entry name" value="Cyt_B5-like_heme/steroid_sf"/>
</dbReference>
<dbReference type="Pfam" id="PF00173">
    <property type="entry name" value="Cyt-b5"/>
    <property type="match status" value="1"/>
</dbReference>
<dbReference type="SUPFAM" id="SSF55856">
    <property type="entry name" value="Cytochrome b5-like heme/steroid binding domain"/>
    <property type="match status" value="1"/>
</dbReference>
<dbReference type="Gene3D" id="3.10.120.10">
    <property type="entry name" value="Cytochrome b5-like heme/steroid binding domain"/>
    <property type="match status" value="1"/>
</dbReference>
<evidence type="ECO:0000256" key="5">
    <source>
        <dbReference type="RuleBase" id="RU362121"/>
    </source>
</evidence>
<organism evidence="7 8">
    <name type="scientific">Leucosporidium creatinivorum</name>
    <dbReference type="NCBI Taxonomy" id="106004"/>
    <lineage>
        <taxon>Eukaryota</taxon>
        <taxon>Fungi</taxon>
        <taxon>Dikarya</taxon>
        <taxon>Basidiomycota</taxon>
        <taxon>Pucciniomycotina</taxon>
        <taxon>Microbotryomycetes</taxon>
        <taxon>Leucosporidiales</taxon>
        <taxon>Leucosporidium</taxon>
    </lineage>
</organism>
<keyword evidence="2 5" id="KW-0479">Metal-binding</keyword>
<feature type="domain" description="Cytochrome b5 heme-binding" evidence="6">
    <location>
        <begin position="2"/>
        <end position="78"/>
    </location>
</feature>
<dbReference type="PROSITE" id="PS50255">
    <property type="entry name" value="CYTOCHROME_B5_2"/>
    <property type="match status" value="1"/>
</dbReference>
<evidence type="ECO:0000313" key="8">
    <source>
        <dbReference type="Proteomes" id="UP000193467"/>
    </source>
</evidence>
<dbReference type="PROSITE" id="PS00191">
    <property type="entry name" value="CYTOCHROME_B5_1"/>
    <property type="match status" value="1"/>
</dbReference>
<evidence type="ECO:0000313" key="7">
    <source>
        <dbReference type="EMBL" id="ORY88906.1"/>
    </source>
</evidence>
<dbReference type="PRINTS" id="PR00363">
    <property type="entry name" value="CYTOCHROMEB5"/>
</dbReference>
<dbReference type="GO" id="GO:0020037">
    <property type="term" value="F:heme binding"/>
    <property type="evidence" value="ECO:0007669"/>
    <property type="project" value="UniProtKB-UniRule"/>
</dbReference>
<evidence type="ECO:0000259" key="6">
    <source>
        <dbReference type="PROSITE" id="PS50255"/>
    </source>
</evidence>
<evidence type="ECO:0000256" key="4">
    <source>
        <dbReference type="ARBA" id="ARBA00038168"/>
    </source>
</evidence>
<sequence>MSKVYTMADVEKHTAADSAWVVVEGQVYDMTDFLDEHPGGKKILLMSCGKDSTEKFWKFHSKKVLEKTAKPFKIGTVAEAAKL</sequence>
<evidence type="ECO:0000256" key="1">
    <source>
        <dbReference type="ARBA" id="ARBA00022617"/>
    </source>
</evidence>
<dbReference type="InterPro" id="IPR050668">
    <property type="entry name" value="Cytochrome_b5"/>
</dbReference>
<dbReference type="OrthoDB" id="260519at2759"/>
<dbReference type="SMART" id="SM01117">
    <property type="entry name" value="Cyt-b5"/>
    <property type="match status" value="1"/>
</dbReference>
<dbReference type="GO" id="GO:0046872">
    <property type="term" value="F:metal ion binding"/>
    <property type="evidence" value="ECO:0007669"/>
    <property type="project" value="UniProtKB-UniRule"/>
</dbReference>
<dbReference type="InterPro" id="IPR001199">
    <property type="entry name" value="Cyt_B5-like_heme/steroid-bd"/>
</dbReference>
<proteinExistence type="inferred from homology"/>
<evidence type="ECO:0000256" key="3">
    <source>
        <dbReference type="ARBA" id="ARBA00023004"/>
    </source>
</evidence>
<dbReference type="GO" id="GO:0005789">
    <property type="term" value="C:endoplasmic reticulum membrane"/>
    <property type="evidence" value="ECO:0007669"/>
    <property type="project" value="TreeGrafter"/>
</dbReference>
<comment type="caution">
    <text evidence="7">The sequence shown here is derived from an EMBL/GenBank/DDBJ whole genome shotgun (WGS) entry which is preliminary data.</text>
</comment>
<dbReference type="PANTHER" id="PTHR19359:SF112">
    <property type="entry name" value="CYTOCHROME B5 HEME-BINDING DOMAIN-CONTAINING PROTEIN"/>
    <property type="match status" value="1"/>
</dbReference>
<reference evidence="7 8" key="1">
    <citation type="submission" date="2016-07" db="EMBL/GenBank/DDBJ databases">
        <title>Pervasive Adenine N6-methylation of Active Genes in Fungi.</title>
        <authorList>
            <consortium name="DOE Joint Genome Institute"/>
            <person name="Mondo S.J."/>
            <person name="Dannebaum R.O."/>
            <person name="Kuo R.C."/>
            <person name="Labutti K."/>
            <person name="Haridas S."/>
            <person name="Kuo A."/>
            <person name="Salamov A."/>
            <person name="Ahrendt S.R."/>
            <person name="Lipzen A."/>
            <person name="Sullivan W."/>
            <person name="Andreopoulos W.B."/>
            <person name="Clum A."/>
            <person name="Lindquist E."/>
            <person name="Daum C."/>
            <person name="Ramamoorthy G.K."/>
            <person name="Gryganskyi A."/>
            <person name="Culley D."/>
            <person name="Magnuson J.K."/>
            <person name="James T.Y."/>
            <person name="O'Malley M.A."/>
            <person name="Stajich J.E."/>
            <person name="Spatafora J.W."/>
            <person name="Visel A."/>
            <person name="Grigoriev I.V."/>
        </authorList>
    </citation>
    <scope>NUCLEOTIDE SEQUENCE [LARGE SCALE GENOMIC DNA]</scope>
    <source>
        <strain evidence="7 8">62-1032</strain>
    </source>
</reference>
<protein>
    <submittedName>
        <fullName evidence="7">Putative cytochrome b5</fullName>
    </submittedName>
</protein>